<dbReference type="CDD" id="cd07936">
    <property type="entry name" value="SCAN"/>
    <property type="match status" value="1"/>
</dbReference>
<dbReference type="SMART" id="SM00355">
    <property type="entry name" value="ZnF_C2H2"/>
    <property type="match status" value="8"/>
</dbReference>
<evidence type="ECO:0000256" key="4">
    <source>
        <dbReference type="ARBA" id="ARBA00022737"/>
    </source>
</evidence>
<dbReference type="OMA" id="ENEANRW"/>
<proteinExistence type="inferred from homology"/>
<keyword evidence="6" id="KW-0862">Zinc</keyword>
<feature type="region of interest" description="Disordered" evidence="10">
    <location>
        <begin position="277"/>
        <end position="337"/>
    </location>
</feature>
<evidence type="ECO:0000313" key="13">
    <source>
        <dbReference type="Ensembl" id="ENSSMRP00000025440.1"/>
    </source>
</evidence>
<dbReference type="GeneTree" id="ENSGT00940000163095"/>
<dbReference type="Gene3D" id="1.10.4020.10">
    <property type="entry name" value="DNA breaking-rejoining enzymes"/>
    <property type="match status" value="1"/>
</dbReference>
<dbReference type="GO" id="GO:0000978">
    <property type="term" value="F:RNA polymerase II cis-regulatory region sequence-specific DNA binding"/>
    <property type="evidence" value="ECO:0007669"/>
    <property type="project" value="TreeGrafter"/>
</dbReference>
<feature type="compositionally biased region" description="Basic and acidic residues" evidence="10">
    <location>
        <begin position="295"/>
        <end position="337"/>
    </location>
</feature>
<feature type="region of interest" description="Disordered" evidence="10">
    <location>
        <begin position="1"/>
        <end position="39"/>
    </location>
</feature>
<evidence type="ECO:0000256" key="3">
    <source>
        <dbReference type="ARBA" id="ARBA00022723"/>
    </source>
</evidence>
<dbReference type="FunFam" id="3.30.160.60:FF:000512">
    <property type="entry name" value="zinc finger protein 197 isoform X1"/>
    <property type="match status" value="1"/>
</dbReference>
<feature type="compositionally biased region" description="Basic and acidic residues" evidence="10">
    <location>
        <begin position="28"/>
        <end position="39"/>
    </location>
</feature>
<dbReference type="PROSITE" id="PS00028">
    <property type="entry name" value="ZINC_FINGER_C2H2_1"/>
    <property type="match status" value="8"/>
</dbReference>
<feature type="domain" description="C2H2-type" evidence="11">
    <location>
        <begin position="517"/>
        <end position="544"/>
    </location>
</feature>
<evidence type="ECO:0000256" key="2">
    <source>
        <dbReference type="ARBA" id="ARBA00006991"/>
    </source>
</evidence>
<keyword evidence="8" id="KW-0539">Nucleus</keyword>
<dbReference type="GO" id="GO:0003700">
    <property type="term" value="F:DNA-binding transcription factor activity"/>
    <property type="evidence" value="ECO:0007669"/>
    <property type="project" value="TreeGrafter"/>
</dbReference>
<dbReference type="PROSITE" id="PS50157">
    <property type="entry name" value="ZINC_FINGER_C2H2_2"/>
    <property type="match status" value="8"/>
</dbReference>
<keyword evidence="7" id="KW-0238">DNA-binding</keyword>
<evidence type="ECO:0000259" key="11">
    <source>
        <dbReference type="PROSITE" id="PS50157"/>
    </source>
</evidence>
<feature type="domain" description="C2H2-type" evidence="11">
    <location>
        <begin position="405"/>
        <end position="432"/>
    </location>
</feature>
<dbReference type="GO" id="GO:0008270">
    <property type="term" value="F:zinc ion binding"/>
    <property type="evidence" value="ECO:0007669"/>
    <property type="project" value="UniProtKB-KW"/>
</dbReference>
<dbReference type="FunFam" id="3.30.160.60:FF:000475">
    <property type="entry name" value="zinc finger protein 32 isoform X1"/>
    <property type="match status" value="1"/>
</dbReference>
<dbReference type="Proteomes" id="UP000694421">
    <property type="component" value="Unplaced"/>
</dbReference>
<evidence type="ECO:0000256" key="8">
    <source>
        <dbReference type="ARBA" id="ARBA00023242"/>
    </source>
</evidence>
<evidence type="ECO:0000256" key="10">
    <source>
        <dbReference type="SAM" id="MobiDB-lite"/>
    </source>
</evidence>
<accession>A0A8D0E2T0</accession>
<feature type="domain" description="C2H2-type" evidence="11">
    <location>
        <begin position="489"/>
        <end position="516"/>
    </location>
</feature>
<evidence type="ECO:0000313" key="14">
    <source>
        <dbReference type="Proteomes" id="UP000694421"/>
    </source>
</evidence>
<dbReference type="InterPro" id="IPR003309">
    <property type="entry name" value="SCAN_dom"/>
</dbReference>
<dbReference type="FunFam" id="3.30.160.60:FF:001270">
    <property type="entry name" value="zinc finger protein 583 isoform X1"/>
    <property type="match status" value="1"/>
</dbReference>
<keyword evidence="14" id="KW-1185">Reference proteome</keyword>
<feature type="domain" description="C2H2-type" evidence="11">
    <location>
        <begin position="545"/>
        <end position="572"/>
    </location>
</feature>
<dbReference type="Pfam" id="PF02023">
    <property type="entry name" value="SCAN"/>
    <property type="match status" value="1"/>
</dbReference>
<reference evidence="13" key="1">
    <citation type="submission" date="2025-08" db="UniProtKB">
        <authorList>
            <consortium name="Ensembl"/>
        </authorList>
    </citation>
    <scope>IDENTIFICATION</scope>
</reference>
<dbReference type="AlphaFoldDB" id="A0A8D0E2T0"/>
<evidence type="ECO:0000256" key="1">
    <source>
        <dbReference type="ARBA" id="ARBA00004123"/>
    </source>
</evidence>
<reference evidence="13" key="2">
    <citation type="submission" date="2025-09" db="UniProtKB">
        <authorList>
            <consortium name="Ensembl"/>
        </authorList>
    </citation>
    <scope>IDENTIFICATION</scope>
</reference>
<name>A0A8D0E2T0_SALMN</name>
<dbReference type="FunFam" id="3.30.160.60:FF:000045">
    <property type="entry name" value="ZFP69 zinc finger protein B"/>
    <property type="match status" value="1"/>
</dbReference>
<dbReference type="PANTHER" id="PTHR24404">
    <property type="entry name" value="ZINC FINGER PROTEIN"/>
    <property type="match status" value="1"/>
</dbReference>
<dbReference type="FunFam" id="1.10.4020.10:FF:000001">
    <property type="entry name" value="zinc finger protein 263 isoform X1"/>
    <property type="match status" value="1"/>
</dbReference>
<dbReference type="PROSITE" id="PS50804">
    <property type="entry name" value="SCAN_BOX"/>
    <property type="match status" value="1"/>
</dbReference>
<feature type="region of interest" description="Disordered" evidence="10">
    <location>
        <begin position="349"/>
        <end position="374"/>
    </location>
</feature>
<dbReference type="SUPFAM" id="SSF57667">
    <property type="entry name" value="beta-beta-alpha zinc fingers"/>
    <property type="match status" value="5"/>
</dbReference>
<organism evidence="13 14">
    <name type="scientific">Salvator merianae</name>
    <name type="common">Argentine black and white tegu</name>
    <name type="synonym">Tupinambis merianae</name>
    <dbReference type="NCBI Taxonomy" id="96440"/>
    <lineage>
        <taxon>Eukaryota</taxon>
        <taxon>Metazoa</taxon>
        <taxon>Chordata</taxon>
        <taxon>Craniata</taxon>
        <taxon>Vertebrata</taxon>
        <taxon>Euteleostomi</taxon>
        <taxon>Lepidosauria</taxon>
        <taxon>Squamata</taxon>
        <taxon>Bifurcata</taxon>
        <taxon>Unidentata</taxon>
        <taxon>Episquamata</taxon>
        <taxon>Laterata</taxon>
        <taxon>Teiioidea</taxon>
        <taxon>Teiidae</taxon>
        <taxon>Salvator</taxon>
    </lineage>
</organism>
<dbReference type="Pfam" id="PF00096">
    <property type="entry name" value="zf-C2H2"/>
    <property type="match status" value="7"/>
</dbReference>
<keyword evidence="3" id="KW-0479">Metal-binding</keyword>
<protein>
    <submittedName>
        <fullName evidence="13">Uncharacterized protein</fullName>
    </submittedName>
</protein>
<evidence type="ECO:0000256" key="7">
    <source>
        <dbReference type="ARBA" id="ARBA00023125"/>
    </source>
</evidence>
<dbReference type="Gene3D" id="3.30.160.60">
    <property type="entry name" value="Classic Zinc Finger"/>
    <property type="match status" value="8"/>
</dbReference>
<feature type="compositionally biased region" description="Low complexity" evidence="10">
    <location>
        <begin position="365"/>
        <end position="374"/>
    </location>
</feature>
<feature type="domain" description="C2H2-type" evidence="11">
    <location>
        <begin position="601"/>
        <end position="628"/>
    </location>
</feature>
<dbReference type="SMART" id="SM00431">
    <property type="entry name" value="SCAN"/>
    <property type="match status" value="1"/>
</dbReference>
<dbReference type="InterPro" id="IPR050589">
    <property type="entry name" value="Ikaros_C2H2-ZF"/>
</dbReference>
<dbReference type="SUPFAM" id="SSF47353">
    <property type="entry name" value="Retrovirus capsid dimerization domain-like"/>
    <property type="match status" value="1"/>
</dbReference>
<dbReference type="Ensembl" id="ENSSMRT00000029787.1">
    <property type="protein sequence ID" value="ENSSMRP00000025440.1"/>
    <property type="gene ID" value="ENSSMRG00000019672.1"/>
</dbReference>
<dbReference type="FunFam" id="3.30.160.60:FF:000295">
    <property type="entry name" value="zinc finger protein 19"/>
    <property type="match status" value="2"/>
</dbReference>
<keyword evidence="5 9" id="KW-0863">Zinc-finger</keyword>
<dbReference type="InterPro" id="IPR038269">
    <property type="entry name" value="SCAN_sf"/>
</dbReference>
<evidence type="ECO:0000256" key="6">
    <source>
        <dbReference type="ARBA" id="ARBA00022833"/>
    </source>
</evidence>
<dbReference type="FunFam" id="3.30.160.60:FF:001442">
    <property type="entry name" value="zinc finger protein 696"/>
    <property type="match status" value="1"/>
</dbReference>
<comment type="similarity">
    <text evidence="2">Belongs to the krueppel C2H2-type zinc-finger protein family.</text>
</comment>
<evidence type="ECO:0000256" key="9">
    <source>
        <dbReference type="PROSITE-ProRule" id="PRU00042"/>
    </source>
</evidence>
<comment type="subcellular location">
    <subcellularLocation>
        <location evidence="1">Nucleus</location>
    </subcellularLocation>
</comment>
<feature type="domain" description="SCAN box" evidence="12">
    <location>
        <begin position="174"/>
        <end position="254"/>
    </location>
</feature>
<dbReference type="InterPro" id="IPR036236">
    <property type="entry name" value="Znf_C2H2_sf"/>
</dbReference>
<feature type="domain" description="C2H2-type" evidence="11">
    <location>
        <begin position="573"/>
        <end position="600"/>
    </location>
</feature>
<feature type="domain" description="C2H2-type" evidence="11">
    <location>
        <begin position="461"/>
        <end position="488"/>
    </location>
</feature>
<evidence type="ECO:0000259" key="12">
    <source>
        <dbReference type="PROSITE" id="PS50804"/>
    </source>
</evidence>
<evidence type="ECO:0000256" key="5">
    <source>
        <dbReference type="ARBA" id="ARBA00022771"/>
    </source>
</evidence>
<dbReference type="InterPro" id="IPR013087">
    <property type="entry name" value="Znf_C2H2_type"/>
</dbReference>
<dbReference type="GO" id="GO:0006357">
    <property type="term" value="P:regulation of transcription by RNA polymerase II"/>
    <property type="evidence" value="ECO:0007669"/>
    <property type="project" value="TreeGrafter"/>
</dbReference>
<dbReference type="FunFam" id="3.30.160.60:FF:000912">
    <property type="entry name" value="Zinc finger protein 660"/>
    <property type="match status" value="1"/>
</dbReference>
<sequence>MAAEQRDSSALDLQFRAGSGQDGNSAMKMEDTEPGDLKVEPDLEDQRENFSVIQMGADGQSLRWRPPQHIKQEPEDGLSSQRWEAQWQEFLGGVQSSRSGWGARQLPGAGMWMDMKVPAGHFEGGGGTSHRPMESPFIQPLTGFAGAPQPADPERKKVKEEVDSDDAVSLETNRQQFRQFLYQEAEGPREVCSRLWDLCHQWLKPERSTKEQILELLILEQFLTILPPEMESWVKECHPHTCSQAVALAEDFLRRHQEDEREERKGPEMFRVVTVAFPDAERTSSGNAPKQLEQPVKEEAGEDGHAVDGEQMNENKEANEWKKPEGMEAHGSSQERREVAGTFHGGQEIFGGQQRQKDPSENGPAGTEGTATGERQSLCSNCGGTFNPTSGLLGPEGFPPGVNPYKCSLCEKSFCQVAKLIAHERLHMGDWPYKCSFCGKSFNRSSDVSRHERIHTGEKPFKCTTCEKCFSQRSKLIVHERFHTGDKPHTCSYCGRSFHQRSDLVKHERIHTGEKPYKCSDCGGSFHRSSDLVKHKWIHTGERPYKCSTCEKCFRQRSALLYHERTHTGEKPYTCTACGKGFSCKAHLVLHKRTHTGEKPYKCNFCGKSFTTSSYFVKHQRMHLGQETLPML</sequence>
<dbReference type="PANTHER" id="PTHR24404:SF114">
    <property type="entry name" value="KLUMPFUSS, ISOFORM B-RELATED"/>
    <property type="match status" value="1"/>
</dbReference>
<feature type="domain" description="C2H2-type" evidence="11">
    <location>
        <begin position="433"/>
        <end position="460"/>
    </location>
</feature>
<keyword evidence="4" id="KW-0677">Repeat</keyword>
<dbReference type="GO" id="GO:0005634">
    <property type="term" value="C:nucleus"/>
    <property type="evidence" value="ECO:0007669"/>
    <property type="project" value="UniProtKB-SubCell"/>
</dbReference>